<evidence type="ECO:0000256" key="1">
    <source>
        <dbReference type="SAM" id="MobiDB-lite"/>
    </source>
</evidence>
<dbReference type="InterPro" id="IPR039928">
    <property type="entry name" value="LNK"/>
</dbReference>
<gene>
    <name evidence="2" type="ORF">MSP1401_LOCUS362</name>
</gene>
<feature type="compositionally biased region" description="Low complexity" evidence="1">
    <location>
        <begin position="222"/>
        <end position="235"/>
    </location>
</feature>
<feature type="region of interest" description="Disordered" evidence="1">
    <location>
        <begin position="279"/>
        <end position="305"/>
    </location>
</feature>
<protein>
    <submittedName>
        <fullName evidence="2">Uncharacterized protein</fullName>
    </submittedName>
</protein>
<feature type="compositionally biased region" description="Low complexity" evidence="1">
    <location>
        <begin position="628"/>
        <end position="638"/>
    </location>
</feature>
<feature type="region of interest" description="Disordered" evidence="1">
    <location>
        <begin position="221"/>
        <end position="243"/>
    </location>
</feature>
<dbReference type="EMBL" id="HBEN01000437">
    <property type="protein sequence ID" value="CAD8429386.1"/>
    <property type="molecule type" value="Transcribed_RNA"/>
</dbReference>
<evidence type="ECO:0000313" key="2">
    <source>
        <dbReference type="EMBL" id="CAD8429386.1"/>
    </source>
</evidence>
<accession>A0A7S0CQK0</accession>
<proteinExistence type="predicted"/>
<dbReference type="PANTHER" id="PTHR33334:SF5">
    <property type="entry name" value="PROTEIN LNK2"/>
    <property type="match status" value="1"/>
</dbReference>
<dbReference type="GO" id="GO:0007623">
    <property type="term" value="P:circadian rhythm"/>
    <property type="evidence" value="ECO:0007669"/>
    <property type="project" value="InterPro"/>
</dbReference>
<dbReference type="PANTHER" id="PTHR33334">
    <property type="entry name" value="PROTEIN LNK1"/>
    <property type="match status" value="1"/>
</dbReference>
<feature type="region of interest" description="Disordered" evidence="1">
    <location>
        <begin position="614"/>
        <end position="644"/>
    </location>
</feature>
<organism evidence="2">
    <name type="scientific">Micromonas pusilla</name>
    <name type="common">Picoplanktonic green alga</name>
    <name type="synonym">Chromulina pusilla</name>
    <dbReference type="NCBI Taxonomy" id="38833"/>
    <lineage>
        <taxon>Eukaryota</taxon>
        <taxon>Viridiplantae</taxon>
        <taxon>Chlorophyta</taxon>
        <taxon>Mamiellophyceae</taxon>
        <taxon>Mamiellales</taxon>
        <taxon>Mamiellaceae</taxon>
        <taxon>Micromonas</taxon>
    </lineage>
</organism>
<name>A0A7S0CQK0_MICPS</name>
<dbReference type="AlphaFoldDB" id="A0A7S0CQK0"/>
<sequence length="708" mass="71655">MKTERETVAPGGAQKTKGKRSKLSQRRRDDETGVLPSLRVGGDGTHGTNGDDPNDTNLKGFFATGDPLGLDVGDGAQQGSPTLLSALKGSSLRAAYGAEFAGAFKEDTMSLLGDFKNAAARFSTHPLGPTGDGLSAEGDLQSDALWSSFPSDVDALFPSRVDMYAGAEMYGPSGRGGGGGGALSGGHATNRAGSPESAADMFRQGNPGNAPSQFIFDGYGGAPQNAGGANGSNGAHPSMSLDSSYDTYMGAQFKQNANARGGNERGNGAGVRGMRVHASMAPGSHTGSGPNPHADPRDPPRYYVGGGVVGGSQQTQQAHMNYVQMGGYAGGVPGSANDGGNDLTNPNGGGSRHSMGGANGGVMMPPGAGRGNAYRNGGGGNYGNQPMMRVPSSGSLGMMPPGNPQQSYGYGGEQGGPARGGGFEALEAQGKGERKQRAAGGKNARGKNAGAKRGADGGGAETMDGGAGAAGTWSYGGQGHPSMQHRMQQGGGMVYHQRNTGVSHRMMPQPQHASGAYSGSSSVSTTMSGNSAGLVRGVGNAHGPAGMMMMPPYYMNQSGIGPNDGSIHMYGRGVKNDMSAAEAGLVELEAIIGKLDKATSHNIKESLYRLARSAGARRGARGGGEGGSQHASGQAQQPSDKKQSMVDRCVANLLYHRYPDAPAEPPDAFQDGGVQSQQMDGAGDGGNGRAVAGVPSGMNVIRGRHGSA</sequence>
<feature type="region of interest" description="Disordered" evidence="1">
    <location>
        <begin position="660"/>
        <end position="708"/>
    </location>
</feature>
<feature type="region of interest" description="Disordered" evidence="1">
    <location>
        <begin position="1"/>
        <end position="62"/>
    </location>
</feature>
<feature type="compositionally biased region" description="Low complexity" evidence="1">
    <location>
        <begin position="438"/>
        <end position="452"/>
    </location>
</feature>
<reference evidence="2" key="1">
    <citation type="submission" date="2021-01" db="EMBL/GenBank/DDBJ databases">
        <authorList>
            <person name="Corre E."/>
            <person name="Pelletier E."/>
            <person name="Niang G."/>
            <person name="Scheremetjew M."/>
            <person name="Finn R."/>
            <person name="Kale V."/>
            <person name="Holt S."/>
            <person name="Cochrane G."/>
            <person name="Meng A."/>
            <person name="Brown T."/>
            <person name="Cohen L."/>
        </authorList>
    </citation>
    <scope>NUCLEOTIDE SEQUENCE</scope>
    <source>
        <strain evidence="2">CCAC1681</strain>
    </source>
</reference>
<dbReference type="GO" id="GO:0006355">
    <property type="term" value="P:regulation of DNA-templated transcription"/>
    <property type="evidence" value="ECO:0007669"/>
    <property type="project" value="InterPro"/>
</dbReference>
<feature type="region of interest" description="Disordered" evidence="1">
    <location>
        <begin position="176"/>
        <end position="207"/>
    </location>
</feature>
<feature type="compositionally biased region" description="Low complexity" evidence="1">
    <location>
        <begin position="48"/>
        <end position="57"/>
    </location>
</feature>
<feature type="compositionally biased region" description="Gly residues" evidence="1">
    <location>
        <begin position="409"/>
        <end position="423"/>
    </location>
</feature>
<feature type="region of interest" description="Disordered" evidence="1">
    <location>
        <begin position="401"/>
        <end position="465"/>
    </location>
</feature>
<feature type="compositionally biased region" description="Gly residues" evidence="1">
    <location>
        <begin position="456"/>
        <end position="465"/>
    </location>
</feature>
<feature type="compositionally biased region" description="Basic residues" evidence="1">
    <location>
        <begin position="16"/>
        <end position="25"/>
    </location>
</feature>